<dbReference type="SUPFAM" id="SSF81573">
    <property type="entry name" value="F1F0 ATP synthase subunit B, membrane domain"/>
    <property type="match status" value="1"/>
</dbReference>
<evidence type="ECO:0000256" key="9">
    <source>
        <dbReference type="ARBA" id="ARBA00023065"/>
    </source>
</evidence>
<evidence type="ECO:0000256" key="8">
    <source>
        <dbReference type="ARBA" id="ARBA00022989"/>
    </source>
</evidence>
<dbReference type="InterPro" id="IPR005864">
    <property type="entry name" value="ATP_synth_F0_bsu_bac"/>
</dbReference>
<dbReference type="Gene3D" id="1.20.5.620">
    <property type="entry name" value="F1F0 ATP synthase subunit B, membrane domain"/>
    <property type="match status" value="1"/>
</dbReference>
<comment type="similarity">
    <text evidence="2 14 15">Belongs to the ATPase B chain family.</text>
</comment>
<evidence type="ECO:0000256" key="12">
    <source>
        <dbReference type="ARBA" id="ARBA00025198"/>
    </source>
</evidence>
<dbReference type="Proteomes" id="UP000636579">
    <property type="component" value="Unassembled WGS sequence"/>
</dbReference>
<dbReference type="PANTHER" id="PTHR33445">
    <property type="entry name" value="ATP SYNTHASE SUBUNIT B', CHLOROPLASTIC"/>
    <property type="match status" value="1"/>
</dbReference>
<keyword evidence="8 14" id="KW-1133">Transmembrane helix</keyword>
<keyword evidence="3 14" id="KW-0813">Transport</keyword>
<comment type="caution">
    <text evidence="17">The sequence shown here is derived from an EMBL/GenBank/DDBJ whole genome shotgun (WGS) entry which is preliminary data.</text>
</comment>
<dbReference type="InterPro" id="IPR028987">
    <property type="entry name" value="ATP_synth_B-like_membr_sf"/>
</dbReference>
<feature type="coiled-coil region" evidence="16">
    <location>
        <begin position="61"/>
        <end position="106"/>
    </location>
</feature>
<proteinExistence type="inferred from homology"/>
<dbReference type="Pfam" id="PF00430">
    <property type="entry name" value="ATP-synt_B"/>
    <property type="match status" value="1"/>
</dbReference>
<accession>A0ABR9J2X1</accession>
<name>A0ABR9J2X1_9MICC</name>
<evidence type="ECO:0000256" key="3">
    <source>
        <dbReference type="ARBA" id="ARBA00022448"/>
    </source>
</evidence>
<evidence type="ECO:0000256" key="7">
    <source>
        <dbReference type="ARBA" id="ARBA00022781"/>
    </source>
</evidence>
<comment type="function">
    <text evidence="12 14">F(1)F(0) ATP synthase produces ATP from ADP in the presence of a proton or sodium gradient. F-type ATPases consist of two structural domains, F(1) containing the extramembraneous catalytic core and F(0) containing the membrane proton channel, linked together by a central stalk and a peripheral stalk. During catalysis, ATP synthesis in the catalytic domain of F(1) is coupled via a rotary mechanism of the central stalk subunits to proton translocation.</text>
</comment>
<keyword evidence="16" id="KW-0175">Coiled coil</keyword>
<dbReference type="NCBIfam" id="NF004412">
    <property type="entry name" value="PRK05759.1-3"/>
    <property type="match status" value="1"/>
</dbReference>
<feature type="transmembrane region" description="Helical" evidence="14">
    <location>
        <begin position="28"/>
        <end position="50"/>
    </location>
</feature>
<gene>
    <name evidence="14" type="primary">atpF</name>
    <name evidence="17" type="ORF">H4W26_000073</name>
</gene>
<dbReference type="NCBIfam" id="TIGR01144">
    <property type="entry name" value="ATP_synt_b"/>
    <property type="match status" value="1"/>
</dbReference>
<evidence type="ECO:0000256" key="13">
    <source>
        <dbReference type="ARBA" id="ARBA00025830"/>
    </source>
</evidence>
<evidence type="ECO:0000256" key="15">
    <source>
        <dbReference type="RuleBase" id="RU003848"/>
    </source>
</evidence>
<dbReference type="HAMAP" id="MF_01398">
    <property type="entry name" value="ATP_synth_b_bprime"/>
    <property type="match status" value="1"/>
</dbReference>
<evidence type="ECO:0000256" key="4">
    <source>
        <dbReference type="ARBA" id="ARBA00022475"/>
    </source>
</evidence>
<keyword evidence="9 14" id="KW-0406">Ion transport</keyword>
<dbReference type="PANTHER" id="PTHR33445:SF1">
    <property type="entry name" value="ATP SYNTHASE SUBUNIT B"/>
    <property type="match status" value="1"/>
</dbReference>
<dbReference type="EMBL" id="JADBEE010000001">
    <property type="protein sequence ID" value="MBE1513318.1"/>
    <property type="molecule type" value="Genomic_DNA"/>
</dbReference>
<keyword evidence="11 14" id="KW-0066">ATP synthesis</keyword>
<evidence type="ECO:0000256" key="6">
    <source>
        <dbReference type="ARBA" id="ARBA00022692"/>
    </source>
</evidence>
<evidence type="ECO:0000256" key="5">
    <source>
        <dbReference type="ARBA" id="ARBA00022547"/>
    </source>
</evidence>
<evidence type="ECO:0000313" key="17">
    <source>
        <dbReference type="EMBL" id="MBE1513318.1"/>
    </source>
</evidence>
<evidence type="ECO:0000256" key="2">
    <source>
        <dbReference type="ARBA" id="ARBA00005513"/>
    </source>
</evidence>
<keyword evidence="18" id="KW-1185">Reference proteome</keyword>
<evidence type="ECO:0000256" key="14">
    <source>
        <dbReference type="HAMAP-Rule" id="MF_01398"/>
    </source>
</evidence>
<evidence type="ECO:0000256" key="16">
    <source>
        <dbReference type="SAM" id="Coils"/>
    </source>
</evidence>
<evidence type="ECO:0000256" key="1">
    <source>
        <dbReference type="ARBA" id="ARBA00004162"/>
    </source>
</evidence>
<evidence type="ECO:0000256" key="10">
    <source>
        <dbReference type="ARBA" id="ARBA00023136"/>
    </source>
</evidence>
<dbReference type="InterPro" id="IPR050059">
    <property type="entry name" value="ATP_synthase_B_chain"/>
</dbReference>
<protein>
    <recommendedName>
        <fullName evidence="14">ATP synthase subunit b</fullName>
    </recommendedName>
    <alternativeName>
        <fullName evidence="14">ATP synthase F(0) sector subunit b</fullName>
    </alternativeName>
    <alternativeName>
        <fullName evidence="14">ATPase subunit I</fullName>
    </alternativeName>
    <alternativeName>
        <fullName evidence="14">F-type ATPase subunit b</fullName>
        <shortName evidence="14">F-ATPase subunit b</shortName>
    </alternativeName>
</protein>
<dbReference type="InterPro" id="IPR002146">
    <property type="entry name" value="ATP_synth_b/b'su_bac/chlpt"/>
</dbReference>
<keyword evidence="7 14" id="KW-0375">Hydrogen ion transport</keyword>
<keyword evidence="5 14" id="KW-0138">CF(0)</keyword>
<comment type="function">
    <text evidence="14">Component of the F(0) channel, it forms part of the peripheral stalk, linking F(1) to F(0).</text>
</comment>
<keyword evidence="10 14" id="KW-0472">Membrane</keyword>
<sequence length="193" mass="20744">MGERMIRAQLLQAAAEDANPLVPNPWEILASAVGFAALLFVVVKFIAPAFEKAYQDRRQAIEGGLHEAEKAQAEAEAMKAEYEKNLSEARAEASRLREEARAEGAEIVAEHKEKAAAEAARITEQAQQHIAAERASAAHSLQAEVGALATQLASRIVGEALEDDTRSQRVVDRFLADLDADQSAQAGQTGATQ</sequence>
<evidence type="ECO:0000256" key="11">
    <source>
        <dbReference type="ARBA" id="ARBA00023310"/>
    </source>
</evidence>
<evidence type="ECO:0000313" key="18">
    <source>
        <dbReference type="Proteomes" id="UP000636579"/>
    </source>
</evidence>
<keyword evidence="4 14" id="KW-1003">Cell membrane</keyword>
<organism evidence="17 18">
    <name type="scientific">Nesterenkonia halotolerans</name>
    <dbReference type="NCBI Taxonomy" id="225325"/>
    <lineage>
        <taxon>Bacteria</taxon>
        <taxon>Bacillati</taxon>
        <taxon>Actinomycetota</taxon>
        <taxon>Actinomycetes</taxon>
        <taxon>Micrococcales</taxon>
        <taxon>Micrococcaceae</taxon>
        <taxon>Nesterenkonia</taxon>
    </lineage>
</organism>
<reference evidence="17 18" key="1">
    <citation type="submission" date="2020-10" db="EMBL/GenBank/DDBJ databases">
        <title>Sequencing the genomes of 1000 actinobacteria strains.</title>
        <authorList>
            <person name="Klenk H.-P."/>
        </authorList>
    </citation>
    <scope>NUCLEOTIDE SEQUENCE [LARGE SCALE GENOMIC DNA]</scope>
    <source>
        <strain evidence="17 18">DSM 15474</strain>
    </source>
</reference>
<comment type="subcellular location">
    <subcellularLocation>
        <location evidence="1 14">Cell membrane</location>
        <topology evidence="1 14">Single-pass membrane protein</topology>
    </subcellularLocation>
</comment>
<comment type="subunit">
    <text evidence="13 14">F-type ATPases have 2 components, F(1) - the catalytic core - and F(0) - the membrane proton channel. F(1) has five subunits: alpha(3), beta(3), gamma(1), delta(1), epsilon(1). F(0) has three main subunits: a(1), b(2) and c(10-14). The alpha and beta chains form an alternating ring which encloses part of the gamma chain. F(1) is attached to F(0) by a central stalk formed by the gamma and epsilon chains, while a peripheral stalk is formed by the delta and b chains.</text>
</comment>
<keyword evidence="6 14" id="KW-0812">Transmembrane</keyword>
<dbReference type="CDD" id="cd06503">
    <property type="entry name" value="ATP-synt_Fo_b"/>
    <property type="match status" value="1"/>
</dbReference>